<evidence type="ECO:0000256" key="1">
    <source>
        <dbReference type="ARBA" id="ARBA00001946"/>
    </source>
</evidence>
<dbReference type="OrthoDB" id="1698572at2759"/>
<keyword evidence="9" id="KW-0067">ATP-binding</keyword>
<dbReference type="EC" id="6.1.1.20" evidence="4"/>
<evidence type="ECO:0000256" key="3">
    <source>
        <dbReference type="ARBA" id="ARBA00007438"/>
    </source>
</evidence>
<dbReference type="eggNOG" id="KOG2472">
    <property type="taxonomic scope" value="Eukaryota"/>
</dbReference>
<dbReference type="GO" id="GO:0004826">
    <property type="term" value="F:phenylalanine-tRNA ligase activity"/>
    <property type="evidence" value="ECO:0007669"/>
    <property type="project" value="UniProtKB-EC"/>
</dbReference>
<dbReference type="GeneID" id="20716171"/>
<dbReference type="SUPFAM" id="SSF56037">
    <property type="entry name" value="PheT/TilS domain"/>
    <property type="match status" value="1"/>
</dbReference>
<evidence type="ECO:0000256" key="11">
    <source>
        <dbReference type="ARBA" id="ARBA00022917"/>
    </source>
</evidence>
<evidence type="ECO:0000256" key="8">
    <source>
        <dbReference type="ARBA" id="ARBA00022741"/>
    </source>
</evidence>
<sequence length="629" mass="71243">MPTVSVLKDEFFKQLGHNLSLEDLESLFFEFGLEYDGEDFDDNGRDLIKIEIPANRYDLLSLEGLVTALLCFRWDVEIPKITLVPPTPPNLSRIDVQKENSAIRPYIFSAILRGVVLDENRYKSLIDMQEKLHQNLCRKRTIAAIGTHDLDAVTPPFTYTFERPEDIVFAPLTNASTEYNALELMEIYEYHPQLKNYSKLLKGQPFYPVVRDSKGNVCSLPPVINSHRTSITLKTRNIFIEVTSTDKVKGSIVLNQLVASFCKYCETPYAVEPVLVQYDAPMVTPDLTRFVLTIHFVFRRSMRTSLAYVSKLIGVKDLSCDEACKLLGKMMVVSRAVDSETLESSVPITRPGTESVTHDPSDIQHPCDLAEDIAIAYGYRNIRRNISSTGTLMEKTVLLDRVKFVFTSCSFKETLMPILDSFKSSFHDMCWPMPAESDKRAPVVVLNSQLSENETLRTSLLPGLLKSVQYKKGSNLPIRLFEVGEVVWKNLESDVGAINNTNCACAYANSTSGLEDVQGLSEYLLNRLGFISEYQVWEFNEFGKEIPDSWKIRYTLKETEDPAFLPGRCVHFVLSSDPNKKFGVMGIVHPNVLKNFHIPFPGTPSFSHIFSVSLFELDLTLIQKELKNK</sequence>
<dbReference type="NCBIfam" id="TIGR00471">
    <property type="entry name" value="pheT_arch"/>
    <property type="match status" value="1"/>
</dbReference>
<dbReference type="FunFam" id="3.50.40.10:FF:000002">
    <property type="entry name" value="phenylalanine--tRNA ligase beta subunit"/>
    <property type="match status" value="1"/>
</dbReference>
<feature type="domain" description="B5" evidence="14">
    <location>
        <begin position="297"/>
        <end position="384"/>
    </location>
</feature>
<keyword evidence="10" id="KW-0460">Magnesium</keyword>
<dbReference type="SMART" id="SM00874">
    <property type="entry name" value="B5"/>
    <property type="match status" value="1"/>
</dbReference>
<dbReference type="Gene3D" id="3.50.40.10">
    <property type="entry name" value="Phenylalanyl-trna Synthetase, Chain B, domain 3"/>
    <property type="match status" value="1"/>
</dbReference>
<evidence type="ECO:0000256" key="2">
    <source>
        <dbReference type="ARBA" id="ARBA00004496"/>
    </source>
</evidence>
<dbReference type="VEuPathDB" id="PiroplasmaDB:TOT_040000067"/>
<name>J4C473_THEOR</name>
<keyword evidence="8" id="KW-0547">Nucleotide-binding</keyword>
<dbReference type="Gene3D" id="3.30.930.10">
    <property type="entry name" value="Bira Bifunctional Protein, Domain 2"/>
    <property type="match status" value="1"/>
</dbReference>
<evidence type="ECO:0000256" key="10">
    <source>
        <dbReference type="ARBA" id="ARBA00022842"/>
    </source>
</evidence>
<dbReference type="Pfam" id="PF18262">
    <property type="entry name" value="PhetRS_B1"/>
    <property type="match status" value="1"/>
</dbReference>
<dbReference type="Pfam" id="PF17759">
    <property type="entry name" value="tRNA_synthFbeta"/>
    <property type="match status" value="1"/>
</dbReference>
<dbReference type="GO" id="GO:0003723">
    <property type="term" value="F:RNA binding"/>
    <property type="evidence" value="ECO:0007669"/>
    <property type="project" value="InterPro"/>
</dbReference>
<evidence type="ECO:0000256" key="6">
    <source>
        <dbReference type="ARBA" id="ARBA00022598"/>
    </source>
</evidence>
<dbReference type="STRING" id="869250.J4C473"/>
<evidence type="ECO:0000256" key="13">
    <source>
        <dbReference type="ARBA" id="ARBA00033189"/>
    </source>
</evidence>
<dbReference type="PANTHER" id="PTHR10947">
    <property type="entry name" value="PHENYLALANYL-TRNA SYNTHETASE BETA CHAIN AND LEUCINE-RICH REPEAT-CONTAINING PROTEIN 47"/>
    <property type="match status" value="1"/>
</dbReference>
<dbReference type="Pfam" id="PF03483">
    <property type="entry name" value="B3_4"/>
    <property type="match status" value="1"/>
</dbReference>
<dbReference type="Pfam" id="PF03484">
    <property type="entry name" value="B5"/>
    <property type="match status" value="1"/>
</dbReference>
<dbReference type="InterPro" id="IPR004531">
    <property type="entry name" value="Phe-tRNA-synth_IIc_bsu_arc_euk"/>
</dbReference>
<keyword evidence="11" id="KW-0648">Protein biosynthesis</keyword>
<dbReference type="InterPro" id="IPR005146">
    <property type="entry name" value="B3/B4_tRNA-bd"/>
</dbReference>
<evidence type="ECO:0000313" key="15">
    <source>
        <dbReference type="EMBL" id="BAM41686.1"/>
    </source>
</evidence>
<evidence type="ECO:0000259" key="14">
    <source>
        <dbReference type="PROSITE" id="PS51483"/>
    </source>
</evidence>
<proteinExistence type="inferred from homology"/>
<dbReference type="RefSeq" id="XP_009691987.1">
    <property type="nucleotide sequence ID" value="XM_009693692.1"/>
</dbReference>
<dbReference type="InterPro" id="IPR020825">
    <property type="entry name" value="Phe-tRNA_synthase-like_B3/B4"/>
</dbReference>
<dbReference type="KEGG" id="tot:TOT_040000067"/>
<dbReference type="GO" id="GO:0000287">
    <property type="term" value="F:magnesium ion binding"/>
    <property type="evidence" value="ECO:0007669"/>
    <property type="project" value="InterPro"/>
</dbReference>
<keyword evidence="7" id="KW-0479">Metal-binding</keyword>
<dbReference type="EMBL" id="AP011949">
    <property type="protein sequence ID" value="BAM41686.1"/>
    <property type="molecule type" value="Genomic_DNA"/>
</dbReference>
<keyword evidence="5" id="KW-0963">Cytoplasm</keyword>
<dbReference type="InterPro" id="IPR045060">
    <property type="entry name" value="Phe-tRNA-ligase_IIc_bsu"/>
</dbReference>
<evidence type="ECO:0000313" key="16">
    <source>
        <dbReference type="Proteomes" id="UP000003786"/>
    </source>
</evidence>
<evidence type="ECO:0000256" key="12">
    <source>
        <dbReference type="ARBA" id="ARBA00023146"/>
    </source>
</evidence>
<accession>J4C473</accession>
<dbReference type="SUPFAM" id="SSF46955">
    <property type="entry name" value="Putative DNA-binding domain"/>
    <property type="match status" value="2"/>
</dbReference>
<keyword evidence="12 15" id="KW-0030">Aminoacyl-tRNA synthetase</keyword>
<dbReference type="Proteomes" id="UP000003786">
    <property type="component" value="Chromosome 4"/>
</dbReference>
<dbReference type="OMA" id="FPGRCAN"/>
<protein>
    <recommendedName>
        <fullName evidence="4">phenylalanine--tRNA ligase</fullName>
        <ecNumber evidence="4">6.1.1.20</ecNumber>
    </recommendedName>
    <alternativeName>
        <fullName evidence="13">Phenylalanyl-tRNA synthetase beta subunit</fullName>
    </alternativeName>
</protein>
<dbReference type="SMART" id="SM00873">
    <property type="entry name" value="B3_4"/>
    <property type="match status" value="1"/>
</dbReference>
<dbReference type="InterPro" id="IPR005147">
    <property type="entry name" value="tRNA_synthase_B5-dom"/>
</dbReference>
<comment type="similarity">
    <text evidence="3">Belongs to the phenylalanyl-tRNA synthetase beta subunit family. Type 2 subfamily.</text>
</comment>
<dbReference type="InterPro" id="IPR045864">
    <property type="entry name" value="aa-tRNA-synth_II/BPL/LPL"/>
</dbReference>
<dbReference type="GO" id="GO:0009328">
    <property type="term" value="C:phenylalanine-tRNA ligase complex"/>
    <property type="evidence" value="ECO:0007669"/>
    <property type="project" value="TreeGrafter"/>
</dbReference>
<dbReference type="AlphaFoldDB" id="J4C473"/>
<reference evidence="15 16" key="1">
    <citation type="journal article" date="2012" name="MBio">
        <title>Comparative genome analysis of three eukaryotic parasites with differing abilities to transform leukocytes reveals key mediators of Theileria-induced leukocyte transformation.</title>
        <authorList>
            <person name="Hayashida K."/>
            <person name="Hara Y."/>
            <person name="Abe T."/>
            <person name="Yamasaki C."/>
            <person name="Toyoda A."/>
            <person name="Kosuge T."/>
            <person name="Suzuki Y."/>
            <person name="Sato Y."/>
            <person name="Kawashima S."/>
            <person name="Katayama T."/>
            <person name="Wakaguri H."/>
            <person name="Inoue N."/>
            <person name="Homma K."/>
            <person name="Tada-Umezaki M."/>
            <person name="Yagi Y."/>
            <person name="Fujii Y."/>
            <person name="Habara T."/>
            <person name="Kanehisa M."/>
            <person name="Watanabe H."/>
            <person name="Ito K."/>
            <person name="Gojobori T."/>
            <person name="Sugawara H."/>
            <person name="Imanishi T."/>
            <person name="Weir W."/>
            <person name="Gardner M."/>
            <person name="Pain A."/>
            <person name="Shiels B."/>
            <person name="Hattori M."/>
            <person name="Nene V."/>
            <person name="Sugimoto C."/>
        </authorList>
    </citation>
    <scope>NUCLEOTIDE SEQUENCE [LARGE SCALE GENOMIC DNA]</scope>
    <source>
        <strain evidence="15 16">Shintoku</strain>
    </source>
</reference>
<dbReference type="GO" id="GO:0005524">
    <property type="term" value="F:ATP binding"/>
    <property type="evidence" value="ECO:0007669"/>
    <property type="project" value="UniProtKB-KW"/>
</dbReference>
<organism evidence="15 16">
    <name type="scientific">Theileria orientalis strain Shintoku</name>
    <dbReference type="NCBI Taxonomy" id="869250"/>
    <lineage>
        <taxon>Eukaryota</taxon>
        <taxon>Sar</taxon>
        <taxon>Alveolata</taxon>
        <taxon>Apicomplexa</taxon>
        <taxon>Aconoidasida</taxon>
        <taxon>Piroplasmida</taxon>
        <taxon>Theileriidae</taxon>
        <taxon>Theileria</taxon>
    </lineage>
</organism>
<dbReference type="PROSITE" id="PS51483">
    <property type="entry name" value="B5"/>
    <property type="match status" value="1"/>
</dbReference>
<dbReference type="InterPro" id="IPR009061">
    <property type="entry name" value="DNA-bd_dom_put_sf"/>
</dbReference>
<gene>
    <name evidence="15" type="ORF">TOT_040000067</name>
</gene>
<comment type="cofactor">
    <cofactor evidence="1">
        <name>Mg(2+)</name>
        <dbReference type="ChEBI" id="CHEBI:18420"/>
    </cofactor>
</comment>
<dbReference type="PANTHER" id="PTHR10947:SF0">
    <property type="entry name" value="PHENYLALANINE--TRNA LIGASE BETA SUBUNIT"/>
    <property type="match status" value="1"/>
</dbReference>
<dbReference type="Gene3D" id="3.30.56.10">
    <property type="match status" value="2"/>
</dbReference>
<dbReference type="GO" id="GO:0006432">
    <property type="term" value="P:phenylalanyl-tRNA aminoacylation"/>
    <property type="evidence" value="ECO:0007669"/>
    <property type="project" value="InterPro"/>
</dbReference>
<dbReference type="InterPro" id="IPR040659">
    <property type="entry name" value="PhetRS_B1"/>
</dbReference>
<dbReference type="InterPro" id="IPR041616">
    <property type="entry name" value="PheRS_beta_core"/>
</dbReference>
<evidence type="ECO:0000256" key="5">
    <source>
        <dbReference type="ARBA" id="ARBA00022490"/>
    </source>
</evidence>
<evidence type="ECO:0000256" key="7">
    <source>
        <dbReference type="ARBA" id="ARBA00022723"/>
    </source>
</evidence>
<comment type="subcellular location">
    <subcellularLocation>
        <location evidence="2">Cytoplasm</location>
    </subcellularLocation>
</comment>
<dbReference type="SUPFAM" id="SSF55681">
    <property type="entry name" value="Class II aaRS and biotin synthetases"/>
    <property type="match status" value="1"/>
</dbReference>
<keyword evidence="6" id="KW-0436">Ligase</keyword>
<keyword evidence="16" id="KW-1185">Reference proteome</keyword>
<evidence type="ECO:0000256" key="4">
    <source>
        <dbReference type="ARBA" id="ARBA00012814"/>
    </source>
</evidence>
<evidence type="ECO:0000256" key="9">
    <source>
        <dbReference type="ARBA" id="ARBA00022840"/>
    </source>
</evidence>